<accession>A0A7S3BEP4</accession>
<keyword evidence="8" id="KW-0999">Mitochondrion inner membrane</keyword>
<keyword evidence="3" id="KW-0862">Zinc</keyword>
<dbReference type="AlphaFoldDB" id="A0A7S3BEP4"/>
<comment type="similarity">
    <text evidence="8">Belongs to the small Tim family.</text>
</comment>
<dbReference type="PANTHER" id="PTHR13172">
    <property type="entry name" value="MITOCHONDRIAL IMPORT INNER MEMBRANE TRANSLOCASE SUBUNIT TIM9B"/>
    <property type="match status" value="1"/>
</dbReference>
<keyword evidence="8" id="KW-0472">Membrane</keyword>
<keyword evidence="5 8" id="KW-0811">Translocation</keyword>
<keyword evidence="7 8" id="KW-1015">Disulfide bond</keyword>
<gene>
    <name evidence="10" type="ORF">PSIN1315_LOCUS4187</name>
</gene>
<sequence length="95" mass="10667">MPGMPNFSAAQEKEMNKELESMQLRDSLSLYNRLSKRCFDDCVSSFRTRTLDRGEETCVVRCAEKFLKHMARVTVRFGEVQQQQMGAAGAGGAAK</sequence>
<evidence type="ECO:0000259" key="9">
    <source>
        <dbReference type="Pfam" id="PF02953"/>
    </source>
</evidence>
<dbReference type="Pfam" id="PF02953">
    <property type="entry name" value="zf-Tim10_DDP"/>
    <property type="match status" value="1"/>
</dbReference>
<reference evidence="10" key="1">
    <citation type="submission" date="2021-01" db="EMBL/GenBank/DDBJ databases">
        <authorList>
            <person name="Corre E."/>
            <person name="Pelletier E."/>
            <person name="Niang G."/>
            <person name="Scheremetjew M."/>
            <person name="Finn R."/>
            <person name="Kale V."/>
            <person name="Holt S."/>
            <person name="Cochrane G."/>
            <person name="Meng A."/>
            <person name="Brown T."/>
            <person name="Cohen L."/>
        </authorList>
    </citation>
    <scope>NUCLEOTIDE SEQUENCE</scope>
    <source>
        <strain evidence="10">RCC927</strain>
    </source>
</reference>
<comment type="function">
    <text evidence="8">Mitochondrial intermembrane chaperone that participates in the import and insertion of some multi-pass transmembrane proteins into the mitochondrial inner membrane. Also required for the transfer of beta-barrel precursors from the TOM complex to the sorting and assembly machinery (SAM complex) of the outer membrane. Acts as a chaperone-like protein that protects the hydrophobic precursors from aggregation and guide them through the mitochondrial intermembrane space.</text>
</comment>
<evidence type="ECO:0000256" key="4">
    <source>
        <dbReference type="ARBA" id="ARBA00022927"/>
    </source>
</evidence>
<evidence type="ECO:0000256" key="3">
    <source>
        <dbReference type="ARBA" id="ARBA00022833"/>
    </source>
</evidence>
<evidence type="ECO:0000256" key="5">
    <source>
        <dbReference type="ARBA" id="ARBA00023010"/>
    </source>
</evidence>
<proteinExistence type="inferred from homology"/>
<keyword evidence="6 8" id="KW-0496">Mitochondrion</keyword>
<comment type="domain">
    <text evidence="8">The twin CX3C motif contains 4 conserved Cys residues that form 2 disulfide bonds in the mitochondrial intermembrane space.</text>
</comment>
<comment type="subcellular location">
    <subcellularLocation>
        <location evidence="8">Mitochondrion inner membrane</location>
        <topology evidence="8">Peripheral membrane protein</topology>
        <orientation evidence="8">Intermembrane side</orientation>
    </subcellularLocation>
</comment>
<keyword evidence="2" id="KW-0479">Metal-binding</keyword>
<dbReference type="SUPFAM" id="SSF144122">
    <property type="entry name" value="Tim10-like"/>
    <property type="match status" value="1"/>
</dbReference>
<dbReference type="InterPro" id="IPR004217">
    <property type="entry name" value="Tim10-like"/>
</dbReference>
<dbReference type="GO" id="GO:0005743">
    <property type="term" value="C:mitochondrial inner membrane"/>
    <property type="evidence" value="ECO:0007669"/>
    <property type="project" value="UniProtKB-SubCell"/>
</dbReference>
<evidence type="ECO:0000256" key="8">
    <source>
        <dbReference type="RuleBase" id="RU367043"/>
    </source>
</evidence>
<dbReference type="GO" id="GO:0015031">
    <property type="term" value="P:protein transport"/>
    <property type="evidence" value="ECO:0007669"/>
    <property type="project" value="UniProtKB-KW"/>
</dbReference>
<evidence type="ECO:0000256" key="1">
    <source>
        <dbReference type="ARBA" id="ARBA00022448"/>
    </source>
</evidence>
<evidence type="ECO:0000256" key="7">
    <source>
        <dbReference type="ARBA" id="ARBA00023157"/>
    </source>
</evidence>
<dbReference type="InterPro" id="IPR035427">
    <property type="entry name" value="Tim10-like_dom_sf"/>
</dbReference>
<evidence type="ECO:0000313" key="10">
    <source>
        <dbReference type="EMBL" id="CAE0132884.1"/>
    </source>
</evidence>
<evidence type="ECO:0000256" key="6">
    <source>
        <dbReference type="ARBA" id="ARBA00023128"/>
    </source>
</evidence>
<dbReference type="EMBL" id="HBHY01006493">
    <property type="protein sequence ID" value="CAE0132884.1"/>
    <property type="molecule type" value="Transcribed_RNA"/>
</dbReference>
<dbReference type="Gene3D" id="1.10.287.810">
    <property type="entry name" value="Mitochondrial import inner membrane translocase subunit tim13 like domains"/>
    <property type="match status" value="1"/>
</dbReference>
<comment type="subunit">
    <text evidence="8">Heterohexamer.</text>
</comment>
<feature type="domain" description="Tim10-like" evidence="9">
    <location>
        <begin position="20"/>
        <end position="78"/>
    </location>
</feature>
<evidence type="ECO:0000256" key="2">
    <source>
        <dbReference type="ARBA" id="ARBA00022723"/>
    </source>
</evidence>
<keyword evidence="1 8" id="KW-0813">Transport</keyword>
<keyword evidence="8" id="KW-0143">Chaperone</keyword>
<protein>
    <recommendedName>
        <fullName evidence="8">Mitochondrial import inner membrane translocase subunit</fullName>
    </recommendedName>
</protein>
<name>A0A7S3BEP4_9VIRI</name>
<dbReference type="InterPro" id="IPR050673">
    <property type="entry name" value="Mito_inner_translocase_sub"/>
</dbReference>
<keyword evidence="4 8" id="KW-0653">Protein transport</keyword>
<dbReference type="GO" id="GO:0046872">
    <property type="term" value="F:metal ion binding"/>
    <property type="evidence" value="ECO:0007669"/>
    <property type="project" value="UniProtKB-KW"/>
</dbReference>
<organism evidence="10">
    <name type="scientific">Prasinoderma singulare</name>
    <dbReference type="NCBI Taxonomy" id="676789"/>
    <lineage>
        <taxon>Eukaryota</taxon>
        <taxon>Viridiplantae</taxon>
        <taxon>Prasinodermophyta</taxon>
        <taxon>Prasinodermophyceae</taxon>
        <taxon>Prasinodermales</taxon>
        <taxon>Prasinodermaceae</taxon>
        <taxon>Prasinoderma</taxon>
    </lineage>
</organism>